<comment type="similarity">
    <text evidence="1">Belongs to the EXO5 family.</text>
</comment>
<dbReference type="EMBL" id="JADCNM010000006">
    <property type="protein sequence ID" value="KAG0478734.1"/>
    <property type="molecule type" value="Genomic_DNA"/>
</dbReference>
<dbReference type="InterPro" id="IPR011604">
    <property type="entry name" value="PDDEXK-like_dom_sf"/>
</dbReference>
<organism evidence="3 4">
    <name type="scientific">Vanilla planifolia</name>
    <name type="common">Vanilla</name>
    <dbReference type="NCBI Taxonomy" id="51239"/>
    <lineage>
        <taxon>Eukaryota</taxon>
        <taxon>Viridiplantae</taxon>
        <taxon>Streptophyta</taxon>
        <taxon>Embryophyta</taxon>
        <taxon>Tracheophyta</taxon>
        <taxon>Spermatophyta</taxon>
        <taxon>Magnoliopsida</taxon>
        <taxon>Liliopsida</taxon>
        <taxon>Asparagales</taxon>
        <taxon>Orchidaceae</taxon>
        <taxon>Vanilloideae</taxon>
        <taxon>Vanilleae</taxon>
        <taxon>Vanilla</taxon>
    </lineage>
</organism>
<feature type="region of interest" description="Disordered" evidence="2">
    <location>
        <begin position="76"/>
        <end position="103"/>
    </location>
</feature>
<protein>
    <recommendedName>
        <fullName evidence="5">Exonuclease V</fullName>
    </recommendedName>
</protein>
<evidence type="ECO:0000313" key="4">
    <source>
        <dbReference type="Proteomes" id="UP000639772"/>
    </source>
</evidence>
<dbReference type="GO" id="GO:0005634">
    <property type="term" value="C:nucleus"/>
    <property type="evidence" value="ECO:0007669"/>
    <property type="project" value="TreeGrafter"/>
</dbReference>
<evidence type="ECO:0000256" key="2">
    <source>
        <dbReference type="SAM" id="MobiDB-lite"/>
    </source>
</evidence>
<dbReference type="OrthoDB" id="354769at2759"/>
<dbReference type="AlphaFoldDB" id="A0A835UWR1"/>
<evidence type="ECO:0000313" key="3">
    <source>
        <dbReference type="EMBL" id="KAG0478734.1"/>
    </source>
</evidence>
<name>A0A835UWR1_VANPL</name>
<dbReference type="Gene3D" id="3.90.320.10">
    <property type="match status" value="1"/>
</dbReference>
<dbReference type="PANTHER" id="PTHR14464">
    <property type="entry name" value="EXONUCLEASE V"/>
    <property type="match status" value="1"/>
</dbReference>
<comment type="caution">
    <text evidence="3">The sequence shown here is derived from an EMBL/GenBank/DDBJ whole genome shotgun (WGS) entry which is preliminary data.</text>
</comment>
<accession>A0A835UWR1</accession>
<dbReference type="PANTHER" id="PTHR14464:SF4">
    <property type="entry name" value="EXONUCLEASE V"/>
    <property type="match status" value="1"/>
</dbReference>
<dbReference type="GO" id="GO:0045145">
    <property type="term" value="F:single-stranded DNA 5'-3' DNA exonuclease activity"/>
    <property type="evidence" value="ECO:0007669"/>
    <property type="project" value="InterPro"/>
</dbReference>
<feature type="region of interest" description="Disordered" evidence="2">
    <location>
        <begin position="1"/>
        <end position="25"/>
    </location>
</feature>
<gene>
    <name evidence="3" type="ORF">HPP92_013453</name>
</gene>
<sequence length="317" mass="35640">MPPSPVFSSTCSASSFTDPTSDVSIISNRTETPNIEIPVEIVSEEEMVLIEAALSAATAAASSRVPSRSWAALSHCRRHTTSPRSMPSLLSQSQPSDIEDSAKPLPKRSLFREFRARRGLTVTDITATEWCEKQMEYALLRGKPKRTEAMIAGSNRHVQLEDEVVERIEIQTKSIEDLWAVKFLNFIVGVNQLLFEGVTRELPVVGLVEGVWLKGVIDEVRMPIKEALNPVLLDTKTRQMGTLPSEAQKRNARLQLMCYKYLWDNLTLNSIPKDRLFSYFRLNPNHILSKDVGNYITSLRIPCKDPGGCTDILRQHM</sequence>
<dbReference type="Pfam" id="PF09810">
    <property type="entry name" value="Exo5"/>
    <property type="match status" value="2"/>
</dbReference>
<evidence type="ECO:0008006" key="5">
    <source>
        <dbReference type="Google" id="ProtNLM"/>
    </source>
</evidence>
<dbReference type="GO" id="GO:0036297">
    <property type="term" value="P:interstrand cross-link repair"/>
    <property type="evidence" value="ECO:0007669"/>
    <property type="project" value="TreeGrafter"/>
</dbReference>
<proteinExistence type="inferred from homology"/>
<feature type="compositionally biased region" description="Low complexity" evidence="2">
    <location>
        <begin position="82"/>
        <end position="96"/>
    </location>
</feature>
<dbReference type="InterPro" id="IPR019190">
    <property type="entry name" value="EXOV"/>
</dbReference>
<dbReference type="Proteomes" id="UP000639772">
    <property type="component" value="Chromosome 6"/>
</dbReference>
<evidence type="ECO:0000256" key="1">
    <source>
        <dbReference type="ARBA" id="ARBA00009797"/>
    </source>
</evidence>
<reference evidence="3 4" key="1">
    <citation type="journal article" date="2020" name="Nat. Food">
        <title>A phased Vanilla planifolia genome enables genetic improvement of flavour and production.</title>
        <authorList>
            <person name="Hasing T."/>
            <person name="Tang H."/>
            <person name="Brym M."/>
            <person name="Khazi F."/>
            <person name="Huang T."/>
            <person name="Chambers A.H."/>
        </authorList>
    </citation>
    <scope>NUCLEOTIDE SEQUENCE [LARGE SCALE GENOMIC DNA]</scope>
    <source>
        <tissue evidence="3">Leaf</tissue>
    </source>
</reference>